<sequence length="215" mass="22910">MAADLLALGVAAITAVSVSFFSPPIRVVGFLLLGIAVPGAVSVVIPGRRIWTRRALTAALTLTVATGGIVVIYHNPTPTTVRFSVPGKGDVISTCLVELRFDGKPNRDSAFVVATRQGSGLYYFEASVQQDPSGGPDSWRAQVQAGSKSRGLGERFELFVFAMDQDVARYLSTVRQDLDPTNTFWVARTPPPGVLAPAAATYIRRASGEDLTCPE</sequence>
<evidence type="ECO:0008006" key="4">
    <source>
        <dbReference type="Google" id="ProtNLM"/>
    </source>
</evidence>
<comment type="caution">
    <text evidence="2">The sequence shown here is derived from an EMBL/GenBank/DDBJ whole genome shotgun (WGS) entry which is preliminary data.</text>
</comment>
<dbReference type="Proteomes" id="UP001501319">
    <property type="component" value="Unassembled WGS sequence"/>
</dbReference>
<feature type="transmembrane region" description="Helical" evidence="1">
    <location>
        <begin position="57"/>
        <end position="74"/>
    </location>
</feature>
<organism evidence="2 3">
    <name type="scientific">Kribbella alba</name>
    <dbReference type="NCBI Taxonomy" id="190197"/>
    <lineage>
        <taxon>Bacteria</taxon>
        <taxon>Bacillati</taxon>
        <taxon>Actinomycetota</taxon>
        <taxon>Actinomycetes</taxon>
        <taxon>Propionibacteriales</taxon>
        <taxon>Kribbellaceae</taxon>
        <taxon>Kribbella</taxon>
    </lineage>
</organism>
<dbReference type="EMBL" id="BAAANE010000017">
    <property type="protein sequence ID" value="GAA1662175.1"/>
    <property type="molecule type" value="Genomic_DNA"/>
</dbReference>
<keyword evidence="3" id="KW-1185">Reference proteome</keyword>
<keyword evidence="1" id="KW-0472">Membrane</keyword>
<proteinExistence type="predicted"/>
<keyword evidence="1" id="KW-0812">Transmembrane</keyword>
<keyword evidence="1" id="KW-1133">Transmembrane helix</keyword>
<name>A0ABN2FYL1_9ACTN</name>
<protein>
    <recommendedName>
        <fullName evidence="4">DUF4190 domain-containing protein</fullName>
    </recommendedName>
</protein>
<accession>A0ABN2FYL1</accession>
<evidence type="ECO:0000313" key="2">
    <source>
        <dbReference type="EMBL" id="GAA1662175.1"/>
    </source>
</evidence>
<evidence type="ECO:0000256" key="1">
    <source>
        <dbReference type="SAM" id="Phobius"/>
    </source>
</evidence>
<reference evidence="2 3" key="1">
    <citation type="journal article" date="2019" name="Int. J. Syst. Evol. Microbiol.">
        <title>The Global Catalogue of Microorganisms (GCM) 10K type strain sequencing project: providing services to taxonomists for standard genome sequencing and annotation.</title>
        <authorList>
            <consortium name="The Broad Institute Genomics Platform"/>
            <consortium name="The Broad Institute Genome Sequencing Center for Infectious Disease"/>
            <person name="Wu L."/>
            <person name="Ma J."/>
        </authorList>
    </citation>
    <scope>NUCLEOTIDE SEQUENCE [LARGE SCALE GENOMIC DNA]</scope>
    <source>
        <strain evidence="2 3">JCM 14306</strain>
    </source>
</reference>
<gene>
    <name evidence="2" type="ORF">GCM10009744_64930</name>
</gene>
<evidence type="ECO:0000313" key="3">
    <source>
        <dbReference type="Proteomes" id="UP001501319"/>
    </source>
</evidence>
<feature type="transmembrane region" description="Helical" evidence="1">
    <location>
        <begin position="27"/>
        <end position="45"/>
    </location>
</feature>